<reference evidence="2 3" key="1">
    <citation type="journal article" date="2019" name="Int. J. Syst. Evol. Microbiol.">
        <title>The Global Catalogue of Microorganisms (GCM) 10K type strain sequencing project: providing services to taxonomists for standard genome sequencing and annotation.</title>
        <authorList>
            <consortium name="The Broad Institute Genomics Platform"/>
            <consortium name="The Broad Institute Genome Sequencing Center for Infectious Disease"/>
            <person name="Wu L."/>
            <person name="Ma J."/>
        </authorList>
    </citation>
    <scope>NUCLEOTIDE SEQUENCE [LARGE SCALE GENOMIC DNA]</scope>
    <source>
        <strain evidence="2 3">JCM 14559</strain>
    </source>
</reference>
<feature type="region of interest" description="Disordered" evidence="1">
    <location>
        <begin position="1"/>
        <end position="35"/>
    </location>
</feature>
<sequence length="58" mass="5828">MTGRSVSAETGPAGSVAVTRRGAGPGAEAGARGGVAGTVRFPVLRAFRRREFRGSGPN</sequence>
<name>A0ABN2WW27_9ACTN</name>
<gene>
    <name evidence="2" type="ORF">GCM10009759_32750</name>
</gene>
<accession>A0ABN2WW27</accession>
<feature type="compositionally biased region" description="Gly residues" evidence="1">
    <location>
        <begin position="23"/>
        <end position="35"/>
    </location>
</feature>
<evidence type="ECO:0000256" key="1">
    <source>
        <dbReference type="SAM" id="MobiDB-lite"/>
    </source>
</evidence>
<keyword evidence="3" id="KW-1185">Reference proteome</keyword>
<protein>
    <submittedName>
        <fullName evidence="2">Uncharacterized protein</fullName>
    </submittedName>
</protein>
<organism evidence="2 3">
    <name type="scientific">Kitasatospora saccharophila</name>
    <dbReference type="NCBI Taxonomy" id="407973"/>
    <lineage>
        <taxon>Bacteria</taxon>
        <taxon>Bacillati</taxon>
        <taxon>Actinomycetota</taxon>
        <taxon>Actinomycetes</taxon>
        <taxon>Kitasatosporales</taxon>
        <taxon>Streptomycetaceae</taxon>
        <taxon>Kitasatospora</taxon>
    </lineage>
</organism>
<dbReference type="Proteomes" id="UP001500897">
    <property type="component" value="Unassembled WGS sequence"/>
</dbReference>
<dbReference type="EMBL" id="BAAANS010000020">
    <property type="protein sequence ID" value="GAA2100180.1"/>
    <property type="molecule type" value="Genomic_DNA"/>
</dbReference>
<evidence type="ECO:0000313" key="3">
    <source>
        <dbReference type="Proteomes" id="UP001500897"/>
    </source>
</evidence>
<evidence type="ECO:0000313" key="2">
    <source>
        <dbReference type="EMBL" id="GAA2100180.1"/>
    </source>
</evidence>
<proteinExistence type="predicted"/>
<comment type="caution">
    <text evidence="2">The sequence shown here is derived from an EMBL/GenBank/DDBJ whole genome shotgun (WGS) entry which is preliminary data.</text>
</comment>